<keyword evidence="3" id="KW-1185">Reference proteome</keyword>
<dbReference type="Proteomes" id="UP000244450">
    <property type="component" value="Unassembled WGS sequence"/>
</dbReference>
<dbReference type="PANTHER" id="PTHR43736:SF4">
    <property type="entry name" value="SLR1690 PROTEIN"/>
    <property type="match status" value="1"/>
</dbReference>
<evidence type="ECO:0000259" key="1">
    <source>
        <dbReference type="PROSITE" id="PS51462"/>
    </source>
</evidence>
<organism evidence="2 3">
    <name type="scientific">Chitinophaga parva</name>
    <dbReference type="NCBI Taxonomy" id="2169414"/>
    <lineage>
        <taxon>Bacteria</taxon>
        <taxon>Pseudomonadati</taxon>
        <taxon>Bacteroidota</taxon>
        <taxon>Chitinophagia</taxon>
        <taxon>Chitinophagales</taxon>
        <taxon>Chitinophagaceae</taxon>
        <taxon>Chitinophaga</taxon>
    </lineage>
</organism>
<reference evidence="2 3" key="1">
    <citation type="submission" date="2018-04" db="EMBL/GenBank/DDBJ databases">
        <title>Chitinophaga fuyangensis sp. nov., isolated from soil in a chemical factory.</title>
        <authorList>
            <person name="Chen K."/>
        </authorList>
    </citation>
    <scope>NUCLEOTIDE SEQUENCE [LARGE SCALE GENOMIC DNA]</scope>
    <source>
        <strain evidence="2 3">LY-1</strain>
    </source>
</reference>
<dbReference type="PROSITE" id="PS51462">
    <property type="entry name" value="NUDIX"/>
    <property type="match status" value="1"/>
</dbReference>
<dbReference type="RefSeq" id="WP_108685873.1">
    <property type="nucleotide sequence ID" value="NZ_QCYK01000001.1"/>
</dbReference>
<protein>
    <submittedName>
        <fullName evidence="2">DNA mismatch repair protein MutT</fullName>
    </submittedName>
</protein>
<dbReference type="InterPro" id="IPR015797">
    <property type="entry name" value="NUDIX_hydrolase-like_dom_sf"/>
</dbReference>
<dbReference type="Pfam" id="PF21906">
    <property type="entry name" value="WHD_NrtR"/>
    <property type="match status" value="1"/>
</dbReference>
<gene>
    <name evidence="2" type="ORF">DCC81_07150</name>
</gene>
<accession>A0A2T7BNI3</accession>
<dbReference type="SUPFAM" id="SSF55811">
    <property type="entry name" value="Nudix"/>
    <property type="match status" value="1"/>
</dbReference>
<dbReference type="InterPro" id="IPR036390">
    <property type="entry name" value="WH_DNA-bd_sf"/>
</dbReference>
<dbReference type="Gene3D" id="3.90.79.10">
    <property type="entry name" value="Nucleoside Triphosphate Pyrophosphohydrolase"/>
    <property type="match status" value="1"/>
</dbReference>
<sequence length="232" mass="27137">MNLQQSFYAQAPRHLVAVDCIIFGFEDSRLKLLIMQRKVDPFKGSFSLVGGFVLENESTADAATRVLQQVSGLRDIFMDQLHCYGDVNRDSGARVISLAYYALIRVEEHDRELAVQYGAHWMGLDEIPDLIFDHRQMIEDALFRLRDKAHFHPIGFELLPEKFTLSQLRSLYEEIYQRVLDKRNFRKKILAMNILEKLEEKDKTTSKKGAHLYRFDKLKYEQLAQKGFVFEI</sequence>
<dbReference type="OrthoDB" id="9786141at2"/>
<dbReference type="InterPro" id="IPR036388">
    <property type="entry name" value="WH-like_DNA-bd_sf"/>
</dbReference>
<dbReference type="AlphaFoldDB" id="A0A2T7BNI3"/>
<comment type="caution">
    <text evidence="2">The sequence shown here is derived from an EMBL/GenBank/DDBJ whole genome shotgun (WGS) entry which is preliminary data.</text>
</comment>
<evidence type="ECO:0000313" key="3">
    <source>
        <dbReference type="Proteomes" id="UP000244450"/>
    </source>
</evidence>
<dbReference type="Gene3D" id="1.10.10.10">
    <property type="entry name" value="Winged helix-like DNA-binding domain superfamily/Winged helix DNA-binding domain"/>
    <property type="match status" value="1"/>
</dbReference>
<dbReference type="SUPFAM" id="SSF46785">
    <property type="entry name" value="Winged helix' DNA-binding domain"/>
    <property type="match status" value="1"/>
</dbReference>
<dbReference type="Pfam" id="PF00293">
    <property type="entry name" value="NUDIX"/>
    <property type="match status" value="1"/>
</dbReference>
<dbReference type="PANTHER" id="PTHR43736">
    <property type="entry name" value="ADP-RIBOSE PYROPHOSPHATASE"/>
    <property type="match status" value="1"/>
</dbReference>
<dbReference type="InterPro" id="IPR000086">
    <property type="entry name" value="NUDIX_hydrolase_dom"/>
</dbReference>
<dbReference type="CDD" id="cd18873">
    <property type="entry name" value="NUDIX_NadM_like"/>
    <property type="match status" value="1"/>
</dbReference>
<evidence type="ECO:0000313" key="2">
    <source>
        <dbReference type="EMBL" id="PUZ29234.1"/>
    </source>
</evidence>
<feature type="domain" description="Nudix hydrolase" evidence="1">
    <location>
        <begin position="12"/>
        <end position="145"/>
    </location>
</feature>
<name>A0A2T7BNI3_9BACT</name>
<dbReference type="EMBL" id="QCYK01000001">
    <property type="protein sequence ID" value="PUZ29234.1"/>
    <property type="molecule type" value="Genomic_DNA"/>
</dbReference>
<dbReference type="InterPro" id="IPR054105">
    <property type="entry name" value="WHD_NrtR"/>
</dbReference>
<proteinExistence type="predicted"/>